<gene>
    <name evidence="3" type="ORF">C9I28_04670</name>
</gene>
<organism evidence="3 4">
    <name type="scientific">Pseudoduganella armeniaca</name>
    <dbReference type="NCBI Taxonomy" id="2072590"/>
    <lineage>
        <taxon>Bacteria</taxon>
        <taxon>Pseudomonadati</taxon>
        <taxon>Pseudomonadota</taxon>
        <taxon>Betaproteobacteria</taxon>
        <taxon>Burkholderiales</taxon>
        <taxon>Oxalobacteraceae</taxon>
        <taxon>Telluria group</taxon>
        <taxon>Pseudoduganella</taxon>
    </lineage>
</organism>
<feature type="domain" description="Ice-binding protein C-terminal" evidence="2">
    <location>
        <begin position="171"/>
        <end position="194"/>
    </location>
</feature>
<evidence type="ECO:0000256" key="1">
    <source>
        <dbReference type="SAM" id="SignalP"/>
    </source>
</evidence>
<evidence type="ECO:0000259" key="2">
    <source>
        <dbReference type="Pfam" id="PF07589"/>
    </source>
</evidence>
<dbReference type="AlphaFoldDB" id="A0A2R4C695"/>
<dbReference type="InterPro" id="IPR013424">
    <property type="entry name" value="Ice-binding_C"/>
</dbReference>
<keyword evidence="1" id="KW-0732">Signal</keyword>
<evidence type="ECO:0000313" key="4">
    <source>
        <dbReference type="Proteomes" id="UP000240505"/>
    </source>
</evidence>
<sequence length="199" mass="21704">MCRRFIDEDRTMLRRLFCTALLAASACAQAQETTWHFTYQGFINAETGVFDATRSLTGEFRGNDANADGIVALDEITDLTVGDLTYLSPSGGCVASTSPYLSCRVYGFSYTRTGELDVGVSYSGNDEFFTGWYGSVRTGDRITTGRYSDIESVESNYLWSDRTTFTISPAPVPEPGTLPMAMAGLALVAVVARRMKVAL</sequence>
<dbReference type="EMBL" id="CP028324">
    <property type="protein sequence ID" value="AVR95091.1"/>
    <property type="molecule type" value="Genomic_DNA"/>
</dbReference>
<feature type="chain" id="PRO_5015315483" description="Ice-binding protein C-terminal domain-containing protein" evidence="1">
    <location>
        <begin position="31"/>
        <end position="199"/>
    </location>
</feature>
<protein>
    <recommendedName>
        <fullName evidence="2">Ice-binding protein C-terminal domain-containing protein</fullName>
    </recommendedName>
</protein>
<accession>A0A2R4C695</accession>
<reference evidence="3 4" key="1">
    <citation type="submission" date="2018-03" db="EMBL/GenBank/DDBJ databases">
        <title>Massilia armeniaca sp. nov., isolated from desert soil.</title>
        <authorList>
            <person name="Huang H."/>
            <person name="Ren M."/>
        </authorList>
    </citation>
    <scope>NUCLEOTIDE SEQUENCE [LARGE SCALE GENOMIC DNA]</scope>
    <source>
        <strain evidence="3 4">ZMN-3</strain>
    </source>
</reference>
<name>A0A2R4C695_9BURK</name>
<proteinExistence type="predicted"/>
<dbReference type="PROSITE" id="PS51257">
    <property type="entry name" value="PROKAR_LIPOPROTEIN"/>
    <property type="match status" value="1"/>
</dbReference>
<feature type="signal peptide" evidence="1">
    <location>
        <begin position="1"/>
        <end position="30"/>
    </location>
</feature>
<evidence type="ECO:0000313" key="3">
    <source>
        <dbReference type="EMBL" id="AVR95091.1"/>
    </source>
</evidence>
<dbReference type="Pfam" id="PF07589">
    <property type="entry name" value="PEP-CTERM"/>
    <property type="match status" value="1"/>
</dbReference>
<dbReference type="Proteomes" id="UP000240505">
    <property type="component" value="Chromosome"/>
</dbReference>
<dbReference type="OrthoDB" id="8708394at2"/>
<keyword evidence="4" id="KW-1185">Reference proteome</keyword>
<dbReference type="KEGG" id="masz:C9I28_04670"/>